<gene>
    <name evidence="1" type="ORF">DS742_25355</name>
</gene>
<protein>
    <submittedName>
        <fullName evidence="1">Uncharacterized protein</fullName>
    </submittedName>
</protein>
<proteinExistence type="predicted"/>
<reference evidence="1 2" key="1">
    <citation type="submission" date="2018-07" db="EMBL/GenBank/DDBJ databases">
        <title>New species, Clostridium PI-S10-A1B.</title>
        <authorList>
            <person name="Krishna G."/>
            <person name="Summeta K."/>
            <person name="Shikha S."/>
            <person name="Prabhu P.B."/>
            <person name="Suresh K."/>
        </authorList>
    </citation>
    <scope>NUCLEOTIDE SEQUENCE [LARGE SCALE GENOMIC DNA]</scope>
    <source>
        <strain evidence="1 2">PI-S10-A1B</strain>
    </source>
</reference>
<name>A0A3E2N564_9FIRM</name>
<evidence type="ECO:0000313" key="2">
    <source>
        <dbReference type="Proteomes" id="UP000260680"/>
    </source>
</evidence>
<dbReference type="Proteomes" id="UP000260680">
    <property type="component" value="Unassembled WGS sequence"/>
</dbReference>
<evidence type="ECO:0000313" key="1">
    <source>
        <dbReference type="EMBL" id="RFZ76104.1"/>
    </source>
</evidence>
<comment type="caution">
    <text evidence="1">The sequence shown here is derived from an EMBL/GenBank/DDBJ whole genome shotgun (WGS) entry which is preliminary data.</text>
</comment>
<organism evidence="1 2">
    <name type="scientific">Lacrimispora amygdalina</name>
    <dbReference type="NCBI Taxonomy" id="253257"/>
    <lineage>
        <taxon>Bacteria</taxon>
        <taxon>Bacillati</taxon>
        <taxon>Bacillota</taxon>
        <taxon>Clostridia</taxon>
        <taxon>Lachnospirales</taxon>
        <taxon>Lachnospiraceae</taxon>
        <taxon>Lacrimispora</taxon>
    </lineage>
</organism>
<dbReference type="EMBL" id="QOHO01000105">
    <property type="protein sequence ID" value="RFZ76104.1"/>
    <property type="molecule type" value="Genomic_DNA"/>
</dbReference>
<accession>A0A3E2N564</accession>
<sequence>MRCECGSERFSAHQVCHHDIFVDGSGQYTGEQAVYYSGKPFGPFTCIKCGAIYEELETKETVARSNEGCSI</sequence>
<dbReference type="OrthoDB" id="2087844at2"/>
<dbReference type="AlphaFoldDB" id="A0A3E2N564"/>
<dbReference type="RefSeq" id="WP_117419719.1">
    <property type="nucleotide sequence ID" value="NZ_QOHO01000105.1"/>
</dbReference>